<reference evidence="3 4" key="1">
    <citation type="journal article" date="2016" name="J. Microbiol.">
        <title>Dankookia rubra gen. nov., sp. nov., an alphaproteobacterium isolated from sediment of a shallow stream.</title>
        <authorList>
            <person name="Kim W.H."/>
            <person name="Kim D.H."/>
            <person name="Kang K."/>
            <person name="Ahn T.Y."/>
        </authorList>
    </citation>
    <scope>NUCLEOTIDE SEQUENCE [LARGE SCALE GENOMIC DNA]</scope>
    <source>
        <strain evidence="3 4">JCM30602</strain>
    </source>
</reference>
<evidence type="ECO:0000313" key="4">
    <source>
        <dbReference type="Proteomes" id="UP000295096"/>
    </source>
</evidence>
<dbReference type="Pfam" id="PF00990">
    <property type="entry name" value="GGDEF"/>
    <property type="match status" value="1"/>
</dbReference>
<dbReference type="SMART" id="SM00267">
    <property type="entry name" value="GGDEF"/>
    <property type="match status" value="1"/>
</dbReference>
<gene>
    <name evidence="3" type="ORF">E2C06_07940</name>
</gene>
<proteinExistence type="predicted"/>
<comment type="caution">
    <text evidence="3">The sequence shown here is derived from an EMBL/GenBank/DDBJ whole genome shotgun (WGS) entry which is preliminary data.</text>
</comment>
<dbReference type="Pfam" id="PF00563">
    <property type="entry name" value="EAL"/>
    <property type="match status" value="1"/>
</dbReference>
<dbReference type="Gene3D" id="3.20.20.450">
    <property type="entry name" value="EAL domain"/>
    <property type="match status" value="1"/>
</dbReference>
<dbReference type="CDD" id="cd01949">
    <property type="entry name" value="GGDEF"/>
    <property type="match status" value="1"/>
</dbReference>
<dbReference type="Proteomes" id="UP000295096">
    <property type="component" value="Unassembled WGS sequence"/>
</dbReference>
<dbReference type="PROSITE" id="PS50887">
    <property type="entry name" value="GGDEF"/>
    <property type="match status" value="1"/>
</dbReference>
<dbReference type="InterPro" id="IPR001633">
    <property type="entry name" value="EAL_dom"/>
</dbReference>
<dbReference type="PANTHER" id="PTHR44757:SF2">
    <property type="entry name" value="BIOFILM ARCHITECTURE MAINTENANCE PROTEIN MBAA"/>
    <property type="match status" value="1"/>
</dbReference>
<dbReference type="OrthoDB" id="9793210at2"/>
<dbReference type="EMBL" id="SMSJ01000006">
    <property type="protein sequence ID" value="TDH63291.1"/>
    <property type="molecule type" value="Genomic_DNA"/>
</dbReference>
<dbReference type="SMART" id="SM00052">
    <property type="entry name" value="EAL"/>
    <property type="match status" value="1"/>
</dbReference>
<dbReference type="InterPro" id="IPR043128">
    <property type="entry name" value="Rev_trsase/Diguanyl_cyclase"/>
</dbReference>
<keyword evidence="4" id="KW-1185">Reference proteome</keyword>
<dbReference type="SUPFAM" id="SSF55073">
    <property type="entry name" value="Nucleotide cyclase"/>
    <property type="match status" value="1"/>
</dbReference>
<dbReference type="PROSITE" id="PS50883">
    <property type="entry name" value="EAL"/>
    <property type="match status" value="1"/>
</dbReference>
<evidence type="ECO:0000313" key="3">
    <source>
        <dbReference type="EMBL" id="TDH63291.1"/>
    </source>
</evidence>
<dbReference type="CDD" id="cd01948">
    <property type="entry name" value="EAL"/>
    <property type="match status" value="1"/>
</dbReference>
<evidence type="ECO:0000259" key="2">
    <source>
        <dbReference type="PROSITE" id="PS50887"/>
    </source>
</evidence>
<dbReference type="InterPro" id="IPR029787">
    <property type="entry name" value="Nucleotide_cyclase"/>
</dbReference>
<feature type="domain" description="GGDEF" evidence="2">
    <location>
        <begin position="40"/>
        <end position="172"/>
    </location>
</feature>
<dbReference type="NCBIfam" id="TIGR00254">
    <property type="entry name" value="GGDEF"/>
    <property type="match status" value="1"/>
</dbReference>
<protein>
    <submittedName>
        <fullName evidence="3">Bifunctional diguanylate cyclase/phosphodiesterase</fullName>
    </submittedName>
</protein>
<dbReference type="InterPro" id="IPR035919">
    <property type="entry name" value="EAL_sf"/>
</dbReference>
<dbReference type="InterPro" id="IPR000160">
    <property type="entry name" value="GGDEF_dom"/>
</dbReference>
<dbReference type="InterPro" id="IPR052155">
    <property type="entry name" value="Biofilm_reg_signaling"/>
</dbReference>
<dbReference type="RefSeq" id="WP_133288052.1">
    <property type="nucleotide sequence ID" value="NZ_SMSJ01000006.1"/>
</dbReference>
<dbReference type="PANTHER" id="PTHR44757">
    <property type="entry name" value="DIGUANYLATE CYCLASE DGCP"/>
    <property type="match status" value="1"/>
</dbReference>
<organism evidence="3 4">
    <name type="scientific">Dankookia rubra</name>
    <dbReference type="NCBI Taxonomy" id="1442381"/>
    <lineage>
        <taxon>Bacteria</taxon>
        <taxon>Pseudomonadati</taxon>
        <taxon>Pseudomonadota</taxon>
        <taxon>Alphaproteobacteria</taxon>
        <taxon>Acetobacterales</taxon>
        <taxon>Roseomonadaceae</taxon>
        <taxon>Dankookia</taxon>
    </lineage>
</organism>
<accession>A0A4R5QKL2</accession>
<name>A0A4R5QKL2_9PROT</name>
<dbReference type="SUPFAM" id="SSF141868">
    <property type="entry name" value="EAL domain-like"/>
    <property type="match status" value="1"/>
</dbReference>
<sequence length="439" mass="46629">MPLLRRAPLATVTDPLTGLADAPVFRAALMATLAGARQDRPPAVITLELDGFAAIRDTLGPEGGDALLRQAAARLVATARADDLVARTGKADFAILQRVGTQPEAAARFAGRLVRELSRPYALDGRPLICGAVAGIAVAAPGLHVDDVLAQAGMALRRARAEGQGTARFFEPGMDSALTARHALEGAFRQAAAAEEFQLHYQPVFEVRTRRLLGFEALLRWSHPERGPVSPTEFVPLLEETGLILPVGAWALRIACREAARWPDPIGVAVNLSPVQFRRGEVLGAVRAALQESGLAPRRLTLEITEGLLLEHTDAVLGMLEQLHGLGVGIALDDFGSGYSSLAYLWRFRFDTLKIDRAFVREVRRDGKAAAIIESIVGLGHSLDLRITAEGVETEEQLAALSGVGCDEAQGFLLGRPVPADQASALAQGSGLVPSKAAA</sequence>
<feature type="domain" description="EAL" evidence="1">
    <location>
        <begin position="181"/>
        <end position="431"/>
    </location>
</feature>
<evidence type="ECO:0000259" key="1">
    <source>
        <dbReference type="PROSITE" id="PS50883"/>
    </source>
</evidence>
<dbReference type="AlphaFoldDB" id="A0A4R5QKL2"/>
<dbReference type="Gene3D" id="3.30.70.270">
    <property type="match status" value="1"/>
</dbReference>